<reference evidence="2" key="1">
    <citation type="journal article" date="2022" name="bioRxiv">
        <title>Sequencing and chromosome-scale assembly of the giantPleurodeles waltlgenome.</title>
        <authorList>
            <person name="Brown T."/>
            <person name="Elewa A."/>
            <person name="Iarovenko S."/>
            <person name="Subramanian E."/>
            <person name="Araus A.J."/>
            <person name="Petzold A."/>
            <person name="Susuki M."/>
            <person name="Suzuki K.-i.T."/>
            <person name="Hayashi T."/>
            <person name="Toyoda A."/>
            <person name="Oliveira C."/>
            <person name="Osipova E."/>
            <person name="Leigh N.D."/>
            <person name="Simon A."/>
            <person name="Yun M.H."/>
        </authorList>
    </citation>
    <scope>NUCLEOTIDE SEQUENCE</scope>
    <source>
        <strain evidence="2">20211129_DDA</strain>
        <tissue evidence="2">Liver</tissue>
    </source>
</reference>
<sequence>MVLDLNNLDNYSVTELKIKFRERGLKLINCSPKCEYHLALQVWLEVCRVQATPQELAGHEEMEGDEMEEEEEGDGNLVADSELDGEKNSLPSGSRTRRRPLEGRNAERELKLQLTQLKLAREDEKGKAERALAEKRLARAAESPLEEQNHLLAH</sequence>
<name>A0AAV7TK00_PLEWA</name>
<evidence type="ECO:0000256" key="1">
    <source>
        <dbReference type="SAM" id="MobiDB-lite"/>
    </source>
</evidence>
<dbReference type="Proteomes" id="UP001066276">
    <property type="component" value="Chromosome 3_2"/>
</dbReference>
<accession>A0AAV7TK00</accession>
<feature type="compositionally biased region" description="Basic and acidic residues" evidence="1">
    <location>
        <begin position="99"/>
        <end position="109"/>
    </location>
</feature>
<feature type="region of interest" description="Disordered" evidence="1">
    <location>
        <begin position="57"/>
        <end position="109"/>
    </location>
</feature>
<protein>
    <submittedName>
        <fullName evidence="2">Uncharacterized protein</fullName>
    </submittedName>
</protein>
<dbReference type="EMBL" id="JANPWB010000006">
    <property type="protein sequence ID" value="KAJ1176761.1"/>
    <property type="molecule type" value="Genomic_DNA"/>
</dbReference>
<evidence type="ECO:0000313" key="3">
    <source>
        <dbReference type="Proteomes" id="UP001066276"/>
    </source>
</evidence>
<evidence type="ECO:0000313" key="2">
    <source>
        <dbReference type="EMBL" id="KAJ1176761.1"/>
    </source>
</evidence>
<proteinExistence type="predicted"/>
<feature type="compositionally biased region" description="Acidic residues" evidence="1">
    <location>
        <begin position="62"/>
        <end position="74"/>
    </location>
</feature>
<organism evidence="2 3">
    <name type="scientific">Pleurodeles waltl</name>
    <name type="common">Iberian ribbed newt</name>
    <dbReference type="NCBI Taxonomy" id="8319"/>
    <lineage>
        <taxon>Eukaryota</taxon>
        <taxon>Metazoa</taxon>
        <taxon>Chordata</taxon>
        <taxon>Craniata</taxon>
        <taxon>Vertebrata</taxon>
        <taxon>Euteleostomi</taxon>
        <taxon>Amphibia</taxon>
        <taxon>Batrachia</taxon>
        <taxon>Caudata</taxon>
        <taxon>Salamandroidea</taxon>
        <taxon>Salamandridae</taxon>
        <taxon>Pleurodelinae</taxon>
        <taxon>Pleurodeles</taxon>
    </lineage>
</organism>
<gene>
    <name evidence="2" type="ORF">NDU88_002028</name>
</gene>
<comment type="caution">
    <text evidence="2">The sequence shown here is derived from an EMBL/GenBank/DDBJ whole genome shotgun (WGS) entry which is preliminary data.</text>
</comment>
<keyword evidence="3" id="KW-1185">Reference proteome</keyword>
<dbReference type="AlphaFoldDB" id="A0AAV7TK00"/>